<feature type="active site" evidence="11">
    <location>
        <position position="434"/>
    </location>
</feature>
<keyword evidence="8 12" id="KW-0862">Zinc</keyword>
<feature type="chain" id="PRO_5041013260" description="Extracellular metalloproteinase" evidence="13">
    <location>
        <begin position="21"/>
        <end position="635"/>
    </location>
</feature>
<feature type="binding site" evidence="12">
    <location>
        <position position="433"/>
    </location>
    <ligand>
        <name>Zn(2+)</name>
        <dbReference type="ChEBI" id="CHEBI:29105"/>
        <note>catalytic</note>
    </ligand>
</feature>
<evidence type="ECO:0000256" key="13">
    <source>
        <dbReference type="RuleBase" id="RU364017"/>
    </source>
</evidence>
<keyword evidence="7 13" id="KW-0378">Hydrolase</keyword>
<sequence>MRTVGLLTLALLACGTVVHAIIASETRQQFFSPKLSHRVYRTDMPAETAGVTAQFASPVDAAIKLATSTYQLKTSEMVVRNFYTSKDTGISHVYLRQKFAGRDIDNADMNVNIGPAGNVISFGSTFLPASHVADIALTATDLANVEAVSAQDAVNSLLVHLGLPKAEAPLPVVSQVDGTNASDSPIVVTGVPGSVDPATELTKTYMITDEGQLQPVWSLALRTADDWVQGHVSRTDGSVVSLVSWKSRATYNVYSKDHPSPAAGDRDLVVDPANSGASPNGWHGMSDGTVYTDTRGNNVVATENQSGDYEWDGKTRPDGGETLEFSFPLDLSQDPSTYSDAAVVNTFYWNNLLHDVYYQYGFTEDAGNFQEENFGKGGKDQDSVQAFAQSGDGTNNAWFMTPPDGQRGTMSMFVFTITDPKRDGDLEADVIIHEYTHGLSNRLTGGPANSNCLNSLEAGGMGEGWSDIMAVLFQLKSTDTHDTNYAIGPYVSGAPGGLRRNLYSTSATTNPSTYSDLNDPSNQEVHNIGELWAEMLYEVVWAMIDQAGFESDIYNAASTAGNTLTMRYIINGMKLQPCNPTFITARDAILQAEQQITEGNYKCTLWNAFAKRGLGVGASAQQSSYTSSTEVPEGC</sequence>
<feature type="binding site" evidence="12">
    <location>
        <position position="463"/>
    </location>
    <ligand>
        <name>Zn(2+)</name>
        <dbReference type="ChEBI" id="CHEBI:29105"/>
        <note>catalytic</note>
    </ligand>
</feature>
<accession>A0A9W7ZR80</accession>
<comment type="similarity">
    <text evidence="2 13">Belongs to the peptidase M36 family.</text>
</comment>
<comment type="caution">
    <text evidence="15">The sequence shown here is derived from an EMBL/GenBank/DDBJ whole genome shotgun (WGS) entry which is preliminary data.</text>
</comment>
<comment type="subcellular location">
    <subcellularLocation>
        <location evidence="1 13">Secreted</location>
    </subcellularLocation>
</comment>
<dbReference type="Pfam" id="PF07504">
    <property type="entry name" value="FTP"/>
    <property type="match status" value="1"/>
</dbReference>
<dbReference type="Gene3D" id="3.10.170.10">
    <property type="match status" value="1"/>
</dbReference>
<evidence type="ECO:0000256" key="12">
    <source>
        <dbReference type="PIRSR" id="PIRSR601842-2"/>
    </source>
</evidence>
<evidence type="ECO:0000313" key="15">
    <source>
        <dbReference type="EMBL" id="KAJ1910654.1"/>
    </source>
</evidence>
<dbReference type="OrthoDB" id="3227768at2759"/>
<keyword evidence="9 13" id="KW-0482">Metalloprotease</keyword>
<keyword evidence="6 13" id="KW-0732">Signal</keyword>
<evidence type="ECO:0000256" key="4">
    <source>
        <dbReference type="ARBA" id="ARBA00022670"/>
    </source>
</evidence>
<keyword evidence="4 13" id="KW-0645">Protease</keyword>
<dbReference type="InterPro" id="IPR001842">
    <property type="entry name" value="Peptidase_M36"/>
</dbReference>
<keyword evidence="10 13" id="KW-0865">Zymogen</keyword>
<dbReference type="GO" id="GO:0005615">
    <property type="term" value="C:extracellular space"/>
    <property type="evidence" value="ECO:0007669"/>
    <property type="project" value="InterPro"/>
</dbReference>
<dbReference type="InterPro" id="IPR011096">
    <property type="entry name" value="FTP_domain"/>
</dbReference>
<evidence type="ECO:0000256" key="10">
    <source>
        <dbReference type="ARBA" id="ARBA00023145"/>
    </source>
</evidence>
<evidence type="ECO:0000259" key="14">
    <source>
        <dbReference type="Pfam" id="PF07504"/>
    </source>
</evidence>
<dbReference type="EC" id="3.4.24.-" evidence="13"/>
<dbReference type="GO" id="GO:0006508">
    <property type="term" value="P:proteolysis"/>
    <property type="evidence" value="ECO:0007669"/>
    <property type="project" value="UniProtKB-KW"/>
</dbReference>
<dbReference type="SUPFAM" id="SSF55486">
    <property type="entry name" value="Metalloproteases ('zincins'), catalytic domain"/>
    <property type="match status" value="1"/>
</dbReference>
<protein>
    <recommendedName>
        <fullName evidence="13">Extracellular metalloproteinase</fullName>
        <ecNumber evidence="13">3.4.24.-</ecNumber>
    </recommendedName>
    <alternativeName>
        <fullName evidence="13">Fungalysin</fullName>
    </alternativeName>
</protein>
<proteinExistence type="inferred from homology"/>
<keyword evidence="5 12" id="KW-0479">Metal-binding</keyword>
<dbReference type="Proteomes" id="UP001150569">
    <property type="component" value="Unassembled WGS sequence"/>
</dbReference>
<dbReference type="PANTHER" id="PTHR33478:SF1">
    <property type="entry name" value="EXTRACELLULAR METALLOPROTEINASE MEP"/>
    <property type="match status" value="1"/>
</dbReference>
<dbReference type="PRINTS" id="PR00999">
    <property type="entry name" value="FUNGALYSIN"/>
</dbReference>
<dbReference type="Gene3D" id="1.10.390.10">
    <property type="entry name" value="Neutral Protease Domain 2"/>
    <property type="match status" value="1"/>
</dbReference>
<name>A0A9W7ZR80_9FUNG</name>
<organism evidence="15 16">
    <name type="scientific">Tieghemiomyces parasiticus</name>
    <dbReference type="NCBI Taxonomy" id="78921"/>
    <lineage>
        <taxon>Eukaryota</taxon>
        <taxon>Fungi</taxon>
        <taxon>Fungi incertae sedis</taxon>
        <taxon>Zoopagomycota</taxon>
        <taxon>Kickxellomycotina</taxon>
        <taxon>Dimargaritomycetes</taxon>
        <taxon>Dimargaritales</taxon>
        <taxon>Dimargaritaceae</taxon>
        <taxon>Tieghemiomyces</taxon>
    </lineage>
</organism>
<evidence type="ECO:0000313" key="16">
    <source>
        <dbReference type="Proteomes" id="UP001150569"/>
    </source>
</evidence>
<keyword evidence="3 13" id="KW-0964">Secreted</keyword>
<dbReference type="PANTHER" id="PTHR33478">
    <property type="entry name" value="EXTRACELLULAR METALLOPROTEINASE MEP"/>
    <property type="match status" value="1"/>
</dbReference>
<dbReference type="GO" id="GO:0008270">
    <property type="term" value="F:zinc ion binding"/>
    <property type="evidence" value="ECO:0007669"/>
    <property type="project" value="InterPro"/>
</dbReference>
<dbReference type="Pfam" id="PF02128">
    <property type="entry name" value="Peptidase_M36"/>
    <property type="match status" value="1"/>
</dbReference>
<evidence type="ECO:0000256" key="8">
    <source>
        <dbReference type="ARBA" id="ARBA00022833"/>
    </source>
</evidence>
<feature type="domain" description="FTP" evidence="14">
    <location>
        <begin position="76"/>
        <end position="126"/>
    </location>
</feature>
<dbReference type="AlphaFoldDB" id="A0A9W7ZR80"/>
<evidence type="ECO:0000256" key="7">
    <source>
        <dbReference type="ARBA" id="ARBA00022801"/>
    </source>
</evidence>
<evidence type="ECO:0000256" key="9">
    <source>
        <dbReference type="ARBA" id="ARBA00023049"/>
    </source>
</evidence>
<dbReference type="InterPro" id="IPR027268">
    <property type="entry name" value="Peptidase_M4/M1_CTD_sf"/>
</dbReference>
<evidence type="ECO:0000256" key="3">
    <source>
        <dbReference type="ARBA" id="ARBA00022525"/>
    </source>
</evidence>
<evidence type="ECO:0000256" key="6">
    <source>
        <dbReference type="ARBA" id="ARBA00022729"/>
    </source>
</evidence>
<dbReference type="CDD" id="cd09596">
    <property type="entry name" value="M36"/>
    <property type="match status" value="1"/>
</dbReference>
<evidence type="ECO:0000256" key="1">
    <source>
        <dbReference type="ARBA" id="ARBA00004613"/>
    </source>
</evidence>
<comment type="cofactor">
    <cofactor evidence="12">
        <name>Zn(2+)</name>
        <dbReference type="ChEBI" id="CHEBI:29105"/>
    </cofactor>
    <text evidence="12">Binds 1 zinc ion per subunit.</text>
</comment>
<keyword evidence="16" id="KW-1185">Reference proteome</keyword>
<gene>
    <name evidence="15" type="ORF">IWQ60_010541</name>
</gene>
<dbReference type="GO" id="GO:0004222">
    <property type="term" value="F:metalloendopeptidase activity"/>
    <property type="evidence" value="ECO:0007669"/>
    <property type="project" value="InterPro"/>
</dbReference>
<evidence type="ECO:0000256" key="5">
    <source>
        <dbReference type="ARBA" id="ARBA00022723"/>
    </source>
</evidence>
<feature type="binding site" evidence="12">
    <location>
        <position position="437"/>
    </location>
    <ligand>
        <name>Zn(2+)</name>
        <dbReference type="ChEBI" id="CHEBI:29105"/>
        <note>catalytic</note>
    </ligand>
</feature>
<feature type="signal peptide" evidence="13">
    <location>
        <begin position="1"/>
        <end position="20"/>
    </location>
</feature>
<reference evidence="15" key="1">
    <citation type="submission" date="2022-07" db="EMBL/GenBank/DDBJ databases">
        <title>Phylogenomic reconstructions and comparative analyses of Kickxellomycotina fungi.</title>
        <authorList>
            <person name="Reynolds N.K."/>
            <person name="Stajich J.E."/>
            <person name="Barry K."/>
            <person name="Grigoriev I.V."/>
            <person name="Crous P."/>
            <person name="Smith M.E."/>
        </authorList>
    </citation>
    <scope>NUCLEOTIDE SEQUENCE</scope>
    <source>
        <strain evidence="15">RSA 861</strain>
    </source>
</reference>
<dbReference type="EMBL" id="JANBPT010001022">
    <property type="protein sequence ID" value="KAJ1910654.1"/>
    <property type="molecule type" value="Genomic_DNA"/>
</dbReference>
<dbReference type="InterPro" id="IPR050371">
    <property type="entry name" value="Fungal_virulence_M36"/>
</dbReference>
<evidence type="ECO:0000256" key="2">
    <source>
        <dbReference type="ARBA" id="ARBA00006006"/>
    </source>
</evidence>
<evidence type="ECO:0000256" key="11">
    <source>
        <dbReference type="PIRSR" id="PIRSR601842-1"/>
    </source>
</evidence>